<reference evidence="1 2" key="1">
    <citation type="submission" date="2021-06" db="EMBL/GenBank/DDBJ databases">
        <authorList>
            <person name="Sun Q."/>
            <person name="Li D."/>
        </authorList>
    </citation>
    <scope>NUCLEOTIDE SEQUENCE [LARGE SCALE GENOMIC DNA]</scope>
    <source>
        <strain evidence="1 2">MSJ-4</strain>
    </source>
</reference>
<accession>A0ABS6EWX8</accession>
<name>A0ABS6EWX8_9CLOT</name>
<dbReference type="Proteomes" id="UP000736583">
    <property type="component" value="Unassembled WGS sequence"/>
</dbReference>
<protein>
    <submittedName>
        <fullName evidence="1">Uncharacterized protein</fullName>
    </submittedName>
</protein>
<organism evidence="1 2">
    <name type="scientific">Clostridium simiarum</name>
    <dbReference type="NCBI Taxonomy" id="2841506"/>
    <lineage>
        <taxon>Bacteria</taxon>
        <taxon>Bacillati</taxon>
        <taxon>Bacillota</taxon>
        <taxon>Clostridia</taxon>
        <taxon>Eubacteriales</taxon>
        <taxon>Clostridiaceae</taxon>
        <taxon>Clostridium</taxon>
    </lineage>
</organism>
<comment type="caution">
    <text evidence="1">The sequence shown here is derived from an EMBL/GenBank/DDBJ whole genome shotgun (WGS) entry which is preliminary data.</text>
</comment>
<evidence type="ECO:0000313" key="1">
    <source>
        <dbReference type="EMBL" id="MBU5590729.1"/>
    </source>
</evidence>
<proteinExistence type="predicted"/>
<keyword evidence="2" id="KW-1185">Reference proteome</keyword>
<evidence type="ECO:0000313" key="2">
    <source>
        <dbReference type="Proteomes" id="UP000736583"/>
    </source>
</evidence>
<gene>
    <name evidence="1" type="ORF">KQI89_03050</name>
</gene>
<sequence length="52" mass="6267">MKKKIKSIIVNNYKEDSISRILIEKLSEIMALNLNDEEIEYLYNLYTESERK</sequence>
<dbReference type="EMBL" id="JAHLQL010000001">
    <property type="protein sequence ID" value="MBU5590729.1"/>
    <property type="molecule type" value="Genomic_DNA"/>
</dbReference>
<dbReference type="RefSeq" id="WP_216455844.1">
    <property type="nucleotide sequence ID" value="NZ_JAHLQL010000001.1"/>
</dbReference>